<dbReference type="AlphaFoldDB" id="A0A2W4ZN21"/>
<dbReference type="GO" id="GO:0046933">
    <property type="term" value="F:proton-transporting ATP synthase activity, rotational mechanism"/>
    <property type="evidence" value="ECO:0007669"/>
    <property type="project" value="UniProtKB-UniRule"/>
</dbReference>
<evidence type="ECO:0000256" key="4">
    <source>
        <dbReference type="ARBA" id="ARBA00023065"/>
    </source>
</evidence>
<dbReference type="InterPro" id="IPR000711">
    <property type="entry name" value="ATPase_OSCP/dsu"/>
</dbReference>
<dbReference type="InterPro" id="IPR026015">
    <property type="entry name" value="ATP_synth_OSCP/delta_N_sf"/>
</dbReference>
<comment type="function">
    <text evidence="7">This protein is part of the stalk that links CF(0) to CF(1). It either transmits conformational changes from CF(0) to CF(1) or is implicated in proton conduction.</text>
</comment>
<evidence type="ECO:0000256" key="1">
    <source>
        <dbReference type="ARBA" id="ARBA00004370"/>
    </source>
</evidence>
<organism evidence="8 9">
    <name type="scientific">Micavibrio aeruginosavorus</name>
    <dbReference type="NCBI Taxonomy" id="349221"/>
    <lineage>
        <taxon>Bacteria</taxon>
        <taxon>Pseudomonadati</taxon>
        <taxon>Bdellovibrionota</taxon>
        <taxon>Bdellovibrionia</taxon>
        <taxon>Bdellovibrionales</taxon>
        <taxon>Pseudobdellovibrionaceae</taxon>
        <taxon>Micavibrio</taxon>
    </lineage>
</organism>
<keyword evidence="2 7" id="KW-0813">Transport</keyword>
<comment type="caution">
    <text evidence="8">The sequence shown here is derived from an EMBL/GenBank/DDBJ whole genome shotgun (WGS) entry which is preliminary data.</text>
</comment>
<comment type="subcellular location">
    <subcellularLocation>
        <location evidence="7">Cell membrane</location>
        <topology evidence="7">Peripheral membrane protein</topology>
    </subcellularLocation>
    <subcellularLocation>
        <location evidence="1">Membrane</location>
    </subcellularLocation>
</comment>
<evidence type="ECO:0000256" key="3">
    <source>
        <dbReference type="ARBA" id="ARBA00022781"/>
    </source>
</evidence>
<evidence type="ECO:0000313" key="9">
    <source>
        <dbReference type="Proteomes" id="UP000249557"/>
    </source>
</evidence>
<dbReference type="NCBIfam" id="NF004406">
    <property type="entry name" value="PRK05758.3-2"/>
    <property type="match status" value="1"/>
</dbReference>
<keyword evidence="3 7" id="KW-0375">Hydrogen ion transport</keyword>
<dbReference type="PRINTS" id="PR00125">
    <property type="entry name" value="ATPASEDELTA"/>
</dbReference>
<evidence type="ECO:0000256" key="6">
    <source>
        <dbReference type="ARBA" id="ARBA00023310"/>
    </source>
</evidence>
<gene>
    <name evidence="7" type="primary">atpH</name>
    <name evidence="8" type="ORF">DI626_09895</name>
</gene>
<dbReference type="SUPFAM" id="SSF47928">
    <property type="entry name" value="N-terminal domain of the delta subunit of the F1F0-ATP synthase"/>
    <property type="match status" value="1"/>
</dbReference>
<name>A0A2W4ZN21_9BACT</name>
<comment type="similarity">
    <text evidence="7">Belongs to the ATPase delta chain family.</text>
</comment>
<keyword evidence="7" id="KW-0139">CF(1)</keyword>
<evidence type="ECO:0000256" key="7">
    <source>
        <dbReference type="HAMAP-Rule" id="MF_01416"/>
    </source>
</evidence>
<dbReference type="Gene3D" id="1.10.520.20">
    <property type="entry name" value="N-terminal domain of the delta subunit of the F1F0-ATP synthase"/>
    <property type="match status" value="1"/>
</dbReference>
<keyword evidence="6 7" id="KW-0066">ATP synthesis</keyword>
<keyword evidence="7" id="KW-1003">Cell membrane</keyword>
<dbReference type="GO" id="GO:0045259">
    <property type="term" value="C:proton-transporting ATP synthase complex"/>
    <property type="evidence" value="ECO:0007669"/>
    <property type="project" value="UniProtKB-KW"/>
</dbReference>
<evidence type="ECO:0000256" key="5">
    <source>
        <dbReference type="ARBA" id="ARBA00023136"/>
    </source>
</evidence>
<dbReference type="Pfam" id="PF00213">
    <property type="entry name" value="OSCP"/>
    <property type="match status" value="1"/>
</dbReference>
<evidence type="ECO:0000313" key="8">
    <source>
        <dbReference type="EMBL" id="PZO82667.1"/>
    </source>
</evidence>
<accession>A0A2W4ZN21</accession>
<sequence>MASNSRSSGTAAFRYASALVDLAMEQNATAQIERDVADLSAMISASSDFQTLIRSPLIGASDAGKALTAIADAAKLHALTKNFLLTLAKNGRLSQLEAVLKAVSDALSSRRGEVRAKVEAASELSDTQKKSLEQGLSKSIGRPVAVDAKVNKDLIGGLVVTLGSFMIDDSVKSKLDRLGRAMKQDSSKAA</sequence>
<proteinExistence type="inferred from homology"/>
<dbReference type="EMBL" id="QFNK01000250">
    <property type="protein sequence ID" value="PZO82667.1"/>
    <property type="molecule type" value="Genomic_DNA"/>
</dbReference>
<dbReference type="GO" id="GO:0005886">
    <property type="term" value="C:plasma membrane"/>
    <property type="evidence" value="ECO:0007669"/>
    <property type="project" value="UniProtKB-SubCell"/>
</dbReference>
<comment type="function">
    <text evidence="7">F(1)F(0) ATP synthase produces ATP from ADP in the presence of a proton or sodium gradient. F-type ATPases consist of two structural domains, F(1) containing the extramembraneous catalytic core and F(0) containing the membrane proton channel, linked together by a central stalk and a peripheral stalk. During catalysis, ATP synthesis in the catalytic domain of F(1) is coupled via a rotary mechanism of the central stalk subunits to proton translocation.</text>
</comment>
<evidence type="ECO:0000256" key="2">
    <source>
        <dbReference type="ARBA" id="ARBA00022448"/>
    </source>
</evidence>
<reference evidence="8 9" key="1">
    <citation type="submission" date="2017-08" db="EMBL/GenBank/DDBJ databases">
        <title>Infants hospitalized years apart are colonized by the same room-sourced microbial strains.</title>
        <authorList>
            <person name="Brooks B."/>
            <person name="Olm M.R."/>
            <person name="Firek B.A."/>
            <person name="Baker R."/>
            <person name="Thomas B.C."/>
            <person name="Morowitz M.J."/>
            <person name="Banfield J.F."/>
        </authorList>
    </citation>
    <scope>NUCLEOTIDE SEQUENCE [LARGE SCALE GENOMIC DNA]</scope>
    <source>
        <strain evidence="8">S2_018_000_R2_104</strain>
    </source>
</reference>
<keyword evidence="4 7" id="KW-0406">Ion transport</keyword>
<keyword evidence="5 7" id="KW-0472">Membrane</keyword>
<dbReference type="NCBIfam" id="TIGR01145">
    <property type="entry name" value="ATP_synt_delta"/>
    <property type="match status" value="1"/>
</dbReference>
<dbReference type="HAMAP" id="MF_01416">
    <property type="entry name" value="ATP_synth_delta_bact"/>
    <property type="match status" value="1"/>
</dbReference>
<protein>
    <recommendedName>
        <fullName evidence="7">ATP synthase subunit delta</fullName>
    </recommendedName>
    <alternativeName>
        <fullName evidence="7">ATP synthase F(1) sector subunit delta</fullName>
    </alternativeName>
    <alternativeName>
        <fullName evidence="7">F-type ATPase subunit delta</fullName>
        <shortName evidence="7">F-ATPase subunit delta</shortName>
    </alternativeName>
</protein>
<dbReference type="PANTHER" id="PTHR11910">
    <property type="entry name" value="ATP SYNTHASE DELTA CHAIN"/>
    <property type="match status" value="1"/>
</dbReference>
<dbReference type="Proteomes" id="UP000249557">
    <property type="component" value="Unassembled WGS sequence"/>
</dbReference>